<keyword evidence="3" id="KW-1185">Reference proteome</keyword>
<comment type="caution">
    <text evidence="2">The sequence shown here is derived from an EMBL/GenBank/DDBJ whole genome shotgun (WGS) entry which is preliminary data.</text>
</comment>
<dbReference type="GO" id="GO:0008168">
    <property type="term" value="F:methyltransferase activity"/>
    <property type="evidence" value="ECO:0007669"/>
    <property type="project" value="UniProtKB-KW"/>
</dbReference>
<dbReference type="SUPFAM" id="SSF53335">
    <property type="entry name" value="S-adenosyl-L-methionine-dependent methyltransferases"/>
    <property type="match status" value="1"/>
</dbReference>
<evidence type="ECO:0000259" key="1">
    <source>
        <dbReference type="Pfam" id="PF18096"/>
    </source>
</evidence>
<reference evidence="2 3" key="1">
    <citation type="submission" date="2023-08" db="EMBL/GenBank/DDBJ databases">
        <title>Bioegradation of LLDPE and BLDPE plastic by marine bacteria from coast plastic debris.</title>
        <authorList>
            <person name="Rong Z."/>
        </authorList>
    </citation>
    <scope>NUCLEOTIDE SEQUENCE [LARGE SCALE GENOMIC DNA]</scope>
    <source>
        <strain evidence="2 3">Z-2</strain>
    </source>
</reference>
<accession>A0ABU2GSQ2</accession>
<dbReference type="InterPro" id="IPR041497">
    <property type="entry name" value="Thump-like"/>
</dbReference>
<name>A0ABU2GSQ2_9ACTN</name>
<evidence type="ECO:0000313" key="3">
    <source>
        <dbReference type="Proteomes" id="UP001265083"/>
    </source>
</evidence>
<evidence type="ECO:0000313" key="2">
    <source>
        <dbReference type="EMBL" id="MDS1114491.1"/>
    </source>
</evidence>
<keyword evidence="2" id="KW-0808">Transferase</keyword>
<dbReference type="Gene3D" id="3.40.50.150">
    <property type="entry name" value="Vaccinia Virus protein VP39"/>
    <property type="match status" value="1"/>
</dbReference>
<dbReference type="Pfam" id="PF18096">
    <property type="entry name" value="Thump_like"/>
    <property type="match status" value="1"/>
</dbReference>
<dbReference type="GO" id="GO:0032259">
    <property type="term" value="P:methylation"/>
    <property type="evidence" value="ECO:0007669"/>
    <property type="project" value="UniProtKB-KW"/>
</dbReference>
<dbReference type="EMBL" id="JAVLUS010000008">
    <property type="protein sequence ID" value="MDS1114491.1"/>
    <property type="molecule type" value="Genomic_DNA"/>
</dbReference>
<gene>
    <name evidence="2" type="ORF">RD149_12015</name>
</gene>
<organism evidence="2 3">
    <name type="scientific">Gordonia westfalica</name>
    <dbReference type="NCBI Taxonomy" id="158898"/>
    <lineage>
        <taxon>Bacteria</taxon>
        <taxon>Bacillati</taxon>
        <taxon>Actinomycetota</taxon>
        <taxon>Actinomycetes</taxon>
        <taxon>Mycobacteriales</taxon>
        <taxon>Gordoniaceae</taxon>
        <taxon>Gordonia</taxon>
    </lineage>
</organism>
<sequence length="399" mass="43230">MSYSFGLDDVAFLRSRHGEKALETVSGLALTPSSMLSDITEVRSRYAPHDAALIETVRCRRRAASKLRDPADLLLTDDGVQQATASVVAEHRAGEIAYRFPASVVHDMTCSVGAEIRELVRANGISGVIGSDLDRVRLAMARHNVPDATLLVADALTPTSTADVLLADPARRSDAGRIFRLDQLTPPLLELLATYAGRILIVKCAPGLDHQMLRNRFGFDGEVQVTSLDGGVREACLWSGPGIETRRRATVLRSRADGSVSEFEITDHEGDDVPAGEAGEWIVDPDGAIVRAGLVKHYAHRFGLWQLDPQIAYLTGDSVPAGARGFRVIEQVGVTEKVLRKALAAHDCGPLEILVRGLDVDPDQLRKKLKPKGGRPLSLVLTRIGRKGTAFICEPGIRF</sequence>
<protein>
    <submittedName>
        <fullName evidence="2">Class I SAM-dependent methyltransferase</fullName>
    </submittedName>
</protein>
<keyword evidence="2" id="KW-0489">Methyltransferase</keyword>
<dbReference type="Proteomes" id="UP001265083">
    <property type="component" value="Unassembled WGS sequence"/>
</dbReference>
<proteinExistence type="predicted"/>
<dbReference type="RefSeq" id="WP_310950623.1">
    <property type="nucleotide sequence ID" value="NZ_JAVLUS010000008.1"/>
</dbReference>
<feature type="domain" description="THUMP-like" evidence="1">
    <location>
        <begin position="323"/>
        <end position="395"/>
    </location>
</feature>
<dbReference type="InterPro" id="IPR029063">
    <property type="entry name" value="SAM-dependent_MTases_sf"/>
</dbReference>